<protein>
    <recommendedName>
        <fullName evidence="2">HTH CENPB-type domain-containing protein</fullName>
    </recommendedName>
</protein>
<accession>A0A6A5R6R4</accession>
<organism evidence="3 4">
    <name type="scientific">Didymella exigua CBS 183.55</name>
    <dbReference type="NCBI Taxonomy" id="1150837"/>
    <lineage>
        <taxon>Eukaryota</taxon>
        <taxon>Fungi</taxon>
        <taxon>Dikarya</taxon>
        <taxon>Ascomycota</taxon>
        <taxon>Pezizomycotina</taxon>
        <taxon>Dothideomycetes</taxon>
        <taxon>Pleosporomycetidae</taxon>
        <taxon>Pleosporales</taxon>
        <taxon>Pleosporineae</taxon>
        <taxon>Didymellaceae</taxon>
        <taxon>Didymella</taxon>
    </lineage>
</organism>
<dbReference type="RefSeq" id="XP_033443536.1">
    <property type="nucleotide sequence ID" value="XM_033587236.1"/>
</dbReference>
<dbReference type="Pfam" id="PF03221">
    <property type="entry name" value="HTH_Tnp_Tc5"/>
    <property type="match status" value="1"/>
</dbReference>
<gene>
    <name evidence="3" type="ORF">M421DRAFT_11464</name>
</gene>
<evidence type="ECO:0000313" key="3">
    <source>
        <dbReference type="EMBL" id="KAF1923283.1"/>
    </source>
</evidence>
<dbReference type="SMART" id="SM00674">
    <property type="entry name" value="CENPB"/>
    <property type="match status" value="1"/>
</dbReference>
<keyword evidence="1" id="KW-0238">DNA-binding</keyword>
<sequence>MTGISDALAEIENLKPGDKLVYTHIAEKHGVDRSTLSRAHQGVQGPRRVAHENKRKLNKQQEADLVKYIEELSARHLPPTRRMVQNFASSVALQPCSDSWVNRFLHRHRDQLTSQWATGMDSNRHNAESAYKYKLYFELLQQKITQYELEPEHTYNMDEKG</sequence>
<dbReference type="GO" id="GO:0003677">
    <property type="term" value="F:DNA binding"/>
    <property type="evidence" value="ECO:0007669"/>
    <property type="project" value="UniProtKB-KW"/>
</dbReference>
<evidence type="ECO:0000259" key="2">
    <source>
        <dbReference type="PROSITE" id="PS51253"/>
    </source>
</evidence>
<evidence type="ECO:0000313" key="4">
    <source>
        <dbReference type="Proteomes" id="UP000800082"/>
    </source>
</evidence>
<name>A0A6A5R6R4_9PLEO</name>
<dbReference type="OrthoDB" id="3942738at2759"/>
<feature type="domain" description="HTH CENPB-type" evidence="2">
    <location>
        <begin position="49"/>
        <end position="114"/>
    </location>
</feature>
<dbReference type="InterPro" id="IPR006600">
    <property type="entry name" value="HTH_CenpB_DNA-bd_dom"/>
</dbReference>
<dbReference type="Proteomes" id="UP000800082">
    <property type="component" value="Unassembled WGS sequence"/>
</dbReference>
<dbReference type="EMBL" id="ML979007">
    <property type="protein sequence ID" value="KAF1923283.1"/>
    <property type="molecule type" value="Genomic_DNA"/>
</dbReference>
<evidence type="ECO:0000256" key="1">
    <source>
        <dbReference type="ARBA" id="ARBA00023125"/>
    </source>
</evidence>
<dbReference type="PROSITE" id="PS51253">
    <property type="entry name" value="HTH_CENPB"/>
    <property type="match status" value="1"/>
</dbReference>
<reference evidence="3" key="1">
    <citation type="journal article" date="2020" name="Stud. Mycol.">
        <title>101 Dothideomycetes genomes: a test case for predicting lifestyles and emergence of pathogens.</title>
        <authorList>
            <person name="Haridas S."/>
            <person name="Albert R."/>
            <person name="Binder M."/>
            <person name="Bloem J."/>
            <person name="Labutti K."/>
            <person name="Salamov A."/>
            <person name="Andreopoulos B."/>
            <person name="Baker S."/>
            <person name="Barry K."/>
            <person name="Bills G."/>
            <person name="Bluhm B."/>
            <person name="Cannon C."/>
            <person name="Castanera R."/>
            <person name="Culley D."/>
            <person name="Daum C."/>
            <person name="Ezra D."/>
            <person name="Gonzalez J."/>
            <person name="Henrissat B."/>
            <person name="Kuo A."/>
            <person name="Liang C."/>
            <person name="Lipzen A."/>
            <person name="Lutzoni F."/>
            <person name="Magnuson J."/>
            <person name="Mondo S."/>
            <person name="Nolan M."/>
            <person name="Ohm R."/>
            <person name="Pangilinan J."/>
            <person name="Park H.-J."/>
            <person name="Ramirez L."/>
            <person name="Alfaro M."/>
            <person name="Sun H."/>
            <person name="Tritt A."/>
            <person name="Yoshinaga Y."/>
            <person name="Zwiers L.-H."/>
            <person name="Turgeon B."/>
            <person name="Goodwin S."/>
            <person name="Spatafora J."/>
            <person name="Crous P."/>
            <person name="Grigoriev I."/>
        </authorList>
    </citation>
    <scope>NUCLEOTIDE SEQUENCE</scope>
    <source>
        <strain evidence="3">CBS 183.55</strain>
    </source>
</reference>
<keyword evidence="4" id="KW-1185">Reference proteome</keyword>
<dbReference type="GeneID" id="54344882"/>
<feature type="non-terminal residue" evidence="3">
    <location>
        <position position="161"/>
    </location>
</feature>
<dbReference type="AlphaFoldDB" id="A0A6A5R6R4"/>
<proteinExistence type="predicted"/>